<keyword evidence="4" id="KW-0969">Cilium</keyword>
<dbReference type="GO" id="GO:0005930">
    <property type="term" value="C:axoneme"/>
    <property type="evidence" value="ECO:0007669"/>
    <property type="project" value="TreeGrafter"/>
</dbReference>
<evidence type="ECO:0000256" key="1">
    <source>
        <dbReference type="ARBA" id="ARBA00004138"/>
    </source>
</evidence>
<accession>A0A1S3DN57</accession>
<evidence type="ECO:0000256" key="4">
    <source>
        <dbReference type="ARBA" id="ARBA00023069"/>
    </source>
</evidence>
<keyword evidence="3" id="KW-0677">Repeat</keyword>
<dbReference type="AlphaFoldDB" id="A0A1S3DN57"/>
<dbReference type="SUPFAM" id="SSF48452">
    <property type="entry name" value="TPR-like"/>
    <property type="match status" value="1"/>
</dbReference>
<dbReference type="Pfam" id="PF24762">
    <property type="entry name" value="TPR_IF140-IFT172"/>
    <property type="match status" value="1"/>
</dbReference>
<dbReference type="PANTHER" id="PTHR15722:SF7">
    <property type="entry name" value="INTRAFLAGELLAR TRANSPORT PROTEIN 140 HOMOLOG"/>
    <property type="match status" value="1"/>
</dbReference>
<keyword evidence="5" id="KW-0966">Cell projection</keyword>
<organism evidence="7 8">
    <name type="scientific">Diaphorina citri</name>
    <name type="common">Asian citrus psyllid</name>
    <dbReference type="NCBI Taxonomy" id="121845"/>
    <lineage>
        <taxon>Eukaryota</taxon>
        <taxon>Metazoa</taxon>
        <taxon>Ecdysozoa</taxon>
        <taxon>Arthropoda</taxon>
        <taxon>Hexapoda</taxon>
        <taxon>Insecta</taxon>
        <taxon>Pterygota</taxon>
        <taxon>Neoptera</taxon>
        <taxon>Paraneoptera</taxon>
        <taxon>Hemiptera</taxon>
        <taxon>Sternorrhyncha</taxon>
        <taxon>Psylloidea</taxon>
        <taxon>Psyllidae</taxon>
        <taxon>Diaphorininae</taxon>
        <taxon>Diaphorina</taxon>
    </lineage>
</organism>
<dbReference type="Gene3D" id="1.25.40.470">
    <property type="match status" value="1"/>
</dbReference>
<evidence type="ECO:0000259" key="6">
    <source>
        <dbReference type="Pfam" id="PF24762"/>
    </source>
</evidence>
<dbReference type="GO" id="GO:0035721">
    <property type="term" value="P:intraciliary retrograde transport"/>
    <property type="evidence" value="ECO:0007669"/>
    <property type="project" value="TreeGrafter"/>
</dbReference>
<proteinExistence type="predicted"/>
<protein>
    <submittedName>
        <fullName evidence="8">Intraflagellar transport protein 140 homolog</fullName>
    </submittedName>
</protein>
<evidence type="ECO:0000313" key="7">
    <source>
        <dbReference type="Proteomes" id="UP000079169"/>
    </source>
</evidence>
<dbReference type="InterPro" id="IPR056168">
    <property type="entry name" value="TPR_IF140/IFT172/WDR19"/>
</dbReference>
<evidence type="ECO:0000313" key="8">
    <source>
        <dbReference type="RefSeq" id="XP_008485170.1"/>
    </source>
</evidence>
<comment type="subcellular location">
    <subcellularLocation>
        <location evidence="1">Cell projection</location>
        <location evidence="1">Cilium</location>
    </subcellularLocation>
</comment>
<reference evidence="8" key="1">
    <citation type="submission" date="2025-08" db="UniProtKB">
        <authorList>
            <consortium name="RefSeq"/>
        </authorList>
    </citation>
    <scope>IDENTIFICATION</scope>
</reference>
<feature type="domain" description="IF140/IFT172/WDR19 TPR" evidence="6">
    <location>
        <begin position="2"/>
        <end position="178"/>
    </location>
</feature>
<evidence type="ECO:0000256" key="2">
    <source>
        <dbReference type="ARBA" id="ARBA00022574"/>
    </source>
</evidence>
<dbReference type="GeneID" id="103521841"/>
<dbReference type="PANTHER" id="PTHR15722">
    <property type="entry name" value="IFT140/172-RELATED"/>
    <property type="match status" value="1"/>
</dbReference>
<dbReference type="KEGG" id="dci:103521841"/>
<dbReference type="RefSeq" id="XP_008485170.1">
    <property type="nucleotide sequence ID" value="XM_008486948.1"/>
</dbReference>
<name>A0A1S3DN57_DIACI</name>
<gene>
    <name evidence="8" type="primary">LOC103521841</name>
</gene>
<feature type="non-terminal residue" evidence="8">
    <location>
        <position position="1"/>
    </location>
</feature>
<keyword evidence="2" id="KW-0853">WD repeat</keyword>
<dbReference type="PaxDb" id="121845-A0A1S3DN57"/>
<dbReference type="InterPro" id="IPR011990">
    <property type="entry name" value="TPR-like_helical_dom_sf"/>
</dbReference>
<sequence length="186" mass="20941">VLLKWWAQYIESTEDMDLAMKYYEEARDYLSMVRVLCFLQDFSRAAELANASGDTAAAYHLARQYENSGQFDEAIHFYSVAGSCGNAVRLCKEQALDDQLWNLALSAGPSEQIEAATYLETIEPDKAVLLYHKAGALHKALDLAFKCGQLDAVESIASELNVQSDQDLILKCASYFARRYCRWANK</sequence>
<dbReference type="GO" id="GO:0030991">
    <property type="term" value="C:intraciliary transport particle A"/>
    <property type="evidence" value="ECO:0007669"/>
    <property type="project" value="TreeGrafter"/>
</dbReference>
<keyword evidence="7" id="KW-1185">Reference proteome</keyword>
<dbReference type="STRING" id="121845.A0A1S3DN57"/>
<evidence type="ECO:0000256" key="5">
    <source>
        <dbReference type="ARBA" id="ARBA00023273"/>
    </source>
</evidence>
<dbReference type="GO" id="GO:0036064">
    <property type="term" value="C:ciliary basal body"/>
    <property type="evidence" value="ECO:0007669"/>
    <property type="project" value="TreeGrafter"/>
</dbReference>
<dbReference type="Proteomes" id="UP000079169">
    <property type="component" value="Unplaced"/>
</dbReference>
<feature type="non-terminal residue" evidence="8">
    <location>
        <position position="186"/>
    </location>
</feature>
<evidence type="ECO:0000256" key="3">
    <source>
        <dbReference type="ARBA" id="ARBA00022737"/>
    </source>
</evidence>